<evidence type="ECO:0000313" key="7">
    <source>
        <dbReference type="EMBL" id="KAG0011973.1"/>
    </source>
</evidence>
<dbReference type="SUPFAM" id="SSF52317">
    <property type="entry name" value="Class I glutamine amidotransferase-like"/>
    <property type="match status" value="1"/>
</dbReference>
<dbReference type="Gene3D" id="3.40.50.880">
    <property type="match status" value="1"/>
</dbReference>
<keyword evidence="4" id="KW-0658">Purine biosynthesis</keyword>
<dbReference type="AlphaFoldDB" id="A0A9P6MSK5"/>
<keyword evidence="5" id="KW-0067">ATP-binding</keyword>
<evidence type="ECO:0000259" key="6">
    <source>
        <dbReference type="Pfam" id="PF00117"/>
    </source>
</evidence>
<evidence type="ECO:0000313" key="8">
    <source>
        <dbReference type="Proteomes" id="UP000703661"/>
    </source>
</evidence>
<dbReference type="InterPro" id="IPR017926">
    <property type="entry name" value="GATASE"/>
</dbReference>
<keyword evidence="1" id="KW-0436">Ligase</keyword>
<evidence type="ECO:0000256" key="4">
    <source>
        <dbReference type="ARBA" id="ARBA00022755"/>
    </source>
</evidence>
<evidence type="ECO:0000256" key="5">
    <source>
        <dbReference type="ARBA" id="ARBA00022840"/>
    </source>
</evidence>
<organism evidence="7 8">
    <name type="scientific">Entomortierella chlamydospora</name>
    <dbReference type="NCBI Taxonomy" id="101097"/>
    <lineage>
        <taxon>Eukaryota</taxon>
        <taxon>Fungi</taxon>
        <taxon>Fungi incertae sedis</taxon>
        <taxon>Mucoromycota</taxon>
        <taxon>Mortierellomycotina</taxon>
        <taxon>Mortierellomycetes</taxon>
        <taxon>Mortierellales</taxon>
        <taxon>Mortierellaceae</taxon>
        <taxon>Entomortierella</taxon>
    </lineage>
</organism>
<feature type="domain" description="Glutamine amidotransferase" evidence="6">
    <location>
        <begin position="16"/>
        <end position="103"/>
    </location>
</feature>
<dbReference type="PANTHER" id="PTHR11922:SF2">
    <property type="entry name" value="GMP SYNTHASE [GLUTAMINE-HYDROLYZING]"/>
    <property type="match status" value="1"/>
</dbReference>
<keyword evidence="3" id="KW-0332">GMP biosynthesis</keyword>
<comment type="caution">
    <text evidence="7">The sequence shown here is derived from an EMBL/GenBank/DDBJ whole genome shotgun (WGS) entry which is preliminary data.</text>
</comment>
<evidence type="ECO:0000256" key="1">
    <source>
        <dbReference type="ARBA" id="ARBA00022598"/>
    </source>
</evidence>
<evidence type="ECO:0000256" key="3">
    <source>
        <dbReference type="ARBA" id="ARBA00022749"/>
    </source>
</evidence>
<keyword evidence="8" id="KW-1185">Reference proteome</keyword>
<dbReference type="GO" id="GO:0005829">
    <property type="term" value="C:cytosol"/>
    <property type="evidence" value="ECO:0007669"/>
    <property type="project" value="TreeGrafter"/>
</dbReference>
<accession>A0A9P6MSK5</accession>
<dbReference type="EMBL" id="JAAAID010001057">
    <property type="protein sequence ID" value="KAG0011973.1"/>
    <property type="molecule type" value="Genomic_DNA"/>
</dbReference>
<dbReference type="InterPro" id="IPR029062">
    <property type="entry name" value="Class_I_gatase-like"/>
</dbReference>
<reference evidence="7" key="1">
    <citation type="journal article" date="2020" name="Fungal Divers.">
        <title>Resolving the Mortierellaceae phylogeny through synthesis of multi-gene phylogenetics and phylogenomics.</title>
        <authorList>
            <person name="Vandepol N."/>
            <person name="Liber J."/>
            <person name="Desiro A."/>
            <person name="Na H."/>
            <person name="Kennedy M."/>
            <person name="Barry K."/>
            <person name="Grigoriev I.V."/>
            <person name="Miller A.N."/>
            <person name="O'Donnell K."/>
            <person name="Stajich J.E."/>
            <person name="Bonito G."/>
        </authorList>
    </citation>
    <scope>NUCLEOTIDE SEQUENCE</scope>
    <source>
        <strain evidence="7">NRRL 2769</strain>
    </source>
</reference>
<gene>
    <name evidence="7" type="primary">GUA1_1</name>
    <name evidence="7" type="ORF">BGZ80_000291</name>
</gene>
<sequence length="103" mass="11563">MADSAIQVHEMFDTILILDFGSQYSHLITRRIREFGVYCELLPCTQKISELSWKPTGVILSGSPYSVYDHDAPRVDPDVFDLGVPVLGICYGLQEMSNYFGGK</sequence>
<evidence type="ECO:0000256" key="2">
    <source>
        <dbReference type="ARBA" id="ARBA00022741"/>
    </source>
</evidence>
<dbReference type="PROSITE" id="PS51273">
    <property type="entry name" value="GATASE_TYPE_1"/>
    <property type="match status" value="1"/>
</dbReference>
<dbReference type="PANTHER" id="PTHR11922">
    <property type="entry name" value="GMP SYNTHASE-RELATED"/>
    <property type="match status" value="1"/>
</dbReference>
<dbReference type="Proteomes" id="UP000703661">
    <property type="component" value="Unassembled WGS sequence"/>
</dbReference>
<name>A0A9P6MSK5_9FUNG</name>
<dbReference type="Pfam" id="PF00117">
    <property type="entry name" value="GATase"/>
    <property type="match status" value="1"/>
</dbReference>
<keyword evidence="2" id="KW-0547">Nucleotide-binding</keyword>
<protein>
    <submittedName>
        <fullName evidence="7">GMP synthase (Glutamine-hydrolyzing)</fullName>
    </submittedName>
</protein>
<dbReference type="GO" id="GO:0005524">
    <property type="term" value="F:ATP binding"/>
    <property type="evidence" value="ECO:0007669"/>
    <property type="project" value="UniProtKB-KW"/>
</dbReference>
<proteinExistence type="predicted"/>
<dbReference type="GO" id="GO:0003921">
    <property type="term" value="F:GMP synthase activity"/>
    <property type="evidence" value="ECO:0007669"/>
    <property type="project" value="TreeGrafter"/>
</dbReference>
<feature type="non-terminal residue" evidence="7">
    <location>
        <position position="1"/>
    </location>
</feature>